<feature type="transmembrane region" description="Helical" evidence="7">
    <location>
        <begin position="1698"/>
        <end position="1718"/>
    </location>
</feature>
<feature type="transmembrane region" description="Helical" evidence="7">
    <location>
        <begin position="1453"/>
        <end position="1473"/>
    </location>
</feature>
<keyword evidence="4 7" id="KW-1133">Transmembrane helix</keyword>
<accession>A0ABQ6N711</accession>
<gene>
    <name evidence="8" type="ORF">TeGR_g11948</name>
</gene>
<feature type="non-terminal residue" evidence="8">
    <location>
        <position position="1896"/>
    </location>
</feature>
<dbReference type="Proteomes" id="UP001165060">
    <property type="component" value="Unassembled WGS sequence"/>
</dbReference>
<organism evidence="8 9">
    <name type="scientific">Tetraparma gracilis</name>
    <dbReference type="NCBI Taxonomy" id="2962635"/>
    <lineage>
        <taxon>Eukaryota</taxon>
        <taxon>Sar</taxon>
        <taxon>Stramenopiles</taxon>
        <taxon>Ochrophyta</taxon>
        <taxon>Bolidophyceae</taxon>
        <taxon>Parmales</taxon>
        <taxon>Triparmaceae</taxon>
        <taxon>Tetraparma</taxon>
    </lineage>
</organism>
<feature type="transmembrane region" description="Helical" evidence="7">
    <location>
        <begin position="1658"/>
        <end position="1677"/>
    </location>
</feature>
<evidence type="ECO:0000256" key="3">
    <source>
        <dbReference type="ARBA" id="ARBA00022692"/>
    </source>
</evidence>
<name>A0ABQ6N711_9STRA</name>
<feature type="transmembrane region" description="Helical" evidence="7">
    <location>
        <begin position="1615"/>
        <end position="1638"/>
    </location>
</feature>
<evidence type="ECO:0000256" key="7">
    <source>
        <dbReference type="SAM" id="Phobius"/>
    </source>
</evidence>
<feature type="region of interest" description="Disordered" evidence="6">
    <location>
        <begin position="60"/>
        <end position="79"/>
    </location>
</feature>
<keyword evidence="9" id="KW-1185">Reference proteome</keyword>
<keyword evidence="3 7" id="KW-0812">Transmembrane</keyword>
<evidence type="ECO:0000256" key="5">
    <source>
        <dbReference type="ARBA" id="ARBA00023136"/>
    </source>
</evidence>
<proteinExistence type="inferred from homology"/>
<evidence type="ECO:0000256" key="4">
    <source>
        <dbReference type="ARBA" id="ARBA00022989"/>
    </source>
</evidence>
<comment type="caution">
    <text evidence="8">The sequence shown here is derived from an EMBL/GenBank/DDBJ whole genome shotgun (WGS) entry which is preliminary data.</text>
</comment>
<comment type="subcellular location">
    <subcellularLocation>
        <location evidence="1">Membrane</location>
        <topology evidence="1">Multi-pass membrane protein</topology>
    </subcellularLocation>
</comment>
<dbReference type="PANTHER" id="PTHR19308">
    <property type="entry name" value="PHOSPHATIDYLCHOLINE TRANSFER PROTEIN"/>
    <property type="match status" value="1"/>
</dbReference>
<dbReference type="SUPFAM" id="SSF55961">
    <property type="entry name" value="Bet v1-like"/>
    <property type="match status" value="4"/>
</dbReference>
<protein>
    <submittedName>
        <fullName evidence="8">Uncharacterized protein</fullName>
    </submittedName>
</protein>
<sequence>MHSSGAVRATFHKEDNDKALPLMAVPAQMDPRQSVLRRRFVKNPVVDGKACEWALEVGPHAPPAAGSEEASASPEEGPSAEKLTLNVAGLVDTGRAQIWRCVLDSLPELLLRSTGSSATSRRKVEKVEHVVNDTTRLYFFVQRSSEGVRLVENVNIIISLSPAAHGCTEISVSGSAKVRAGGESLKSLSQRAQSAKTLRRSLKETMQSVKATVMRSSKTSSFRSSSPSFNGNSASFKNSKIGRAVSALPGFSSSQNPSLLTVGADQPLEKRTALVLIEHFSGIVLQLQERFARDDEVDEATLRHFEEVIVPKAPKLNVEEQATLSLSSRFTDKDWTRIPNTVRDSVGYFRKIEDDSAAWGKAVTMCDASAARVMAYVWNQSTRRETAKESWAGRKSYGLGAQRLMRMSVEIPGSHSGIRVAGVRMPPGVDDRICSAWWVWSLQENGTFVCALAPYSGLGDCDATRRVDEAIACHQASKGNIHGVIRAFMKIKPLSTNVCRLEYVGQGNAGGVIPKMAMNMGVKSILSLAAQTESTFLRRAGVVDRELYDAAPLPPAFRELSRDQQEVIESCRKQLLDRRSRTRTFWQPWNLEPSPDALVRMWKQHPGDHSAETKYARLARVKSEGVVDASSKLVLAWWALVMSRVGAQEARERGDLALVTVKEDQPLGYDRTTANIRKVGFPFRPRELVWRTVCADCGSDGFVMASKSVSKDVKVDYGANTSAVRTEATFLVVIKLLPGVEDQCHVSFIGSMNAGGYIPVKVGNSKMTGLLSKHARLRAVFERDDEIDQGERDRAALEIKHGELGLTEVEQGYMKRVLDKLGAIEENKFEGIEYGDHYVLMSRAFMEGDSSVIGRASTVVDTSIEEAAAWEMCKMSREQLKEARTDAPPLARRVLKTKVNFFTFYQVVDIGIPGFKPRDFLMYCVWQFNADRTKLTVAYDGGDAEDDANFPKDSSYVRASCMDLWNYRRLPNLNGVPQTAISKITRVDIGGVIPKPLVNSGIAKPLSFLSTMRVRFDRTGELDGSSRRAVGQRLNKHRHMRNYESSYSSEELRPLNDGFRDLAFFKASKGTAVDLETISPTTTAQYKSTNSDHHAIGWATTVVAAHPIDVLAYVWDFSSRANFRAGVVEREVDEVTNDHSQIVYEKVKLPDPLLNRDFVSRMLWRQEEAASADSPTVLVVTTIPVVTAKRTRVKVNKGRARRLSLRISIKKMIDDLCVRGELPTTMRLTKLGERSTQVEYYISPNGGGSAPDWALKKSLVSHRLGYVTEIQQYFQQLRKMGGYDDTDAKAIGIRLMFPDADNRRRPWLSVADVVKKHDGLKIIAEKYPLVVNMLEEAVRGELNMNKGILTKLDCLSAFEARRIGANLTAALRMRKTARAGVYQWQTQNPSMDELCRQYPWLHTTLVSMGTEILNQAPWGLYWRVITGSGISMIDLWSDVNVVYVYFQEGQEGFARAMVLMISASIFVQVLICIMQKGKESWRELVKDITIVALGLKPGVDALRLLTENKQGEHAKMDAKTELVATKLAELLCEAVPGCVLQCFALLNGGGGSTGAKFASITISALSTGIAAATISYDYDADPAARKENPSFYGYLPENGSARTVMFIALLLHSTLLLVIRSFASGLVLAVNSQALTYYMLGDMFLYMAQKVARGDMPYWLPVEGLVGVVFSLIMRPFTKIVTDFTALVQFRHSGELGGAYYTWNLFQTVVVSVIAVRLSFVYATDAQLAQLNVTEATAMRILILLLLTWTTTFATFLCLMKREYRKTFASTQLGKEATMAQFEVDDDEVRSRVVICNRAQWTTIEAEVRDWVTTNWWVFREENPAWFNENWRRRVPVDWVPTADRKNQEALLDAMVRRRQRKSNAKRLLDSFRAGTMRKRESREEREGEGGGGEGG</sequence>
<dbReference type="InterPro" id="IPR023393">
    <property type="entry name" value="START-like_dom_sf"/>
</dbReference>
<feature type="compositionally biased region" description="Basic and acidic residues" evidence="6">
    <location>
        <begin position="1878"/>
        <end position="1889"/>
    </location>
</feature>
<evidence type="ECO:0000256" key="2">
    <source>
        <dbReference type="ARBA" id="ARBA00008789"/>
    </source>
</evidence>
<dbReference type="Gene3D" id="3.30.530.20">
    <property type="match status" value="4"/>
</dbReference>
<evidence type="ECO:0000313" key="8">
    <source>
        <dbReference type="EMBL" id="GMI42564.1"/>
    </source>
</evidence>
<feature type="compositionally biased region" description="Low complexity" evidence="6">
    <location>
        <begin position="63"/>
        <end position="79"/>
    </location>
</feature>
<dbReference type="PANTHER" id="PTHR19308:SF14">
    <property type="entry name" value="START DOMAIN-CONTAINING PROTEIN"/>
    <property type="match status" value="1"/>
</dbReference>
<keyword evidence="5 7" id="KW-0472">Membrane</keyword>
<evidence type="ECO:0000256" key="6">
    <source>
        <dbReference type="SAM" id="MobiDB-lite"/>
    </source>
</evidence>
<comment type="similarity">
    <text evidence="2">Belongs to the XK family.</text>
</comment>
<feature type="region of interest" description="Disordered" evidence="6">
    <location>
        <begin position="1862"/>
        <end position="1896"/>
    </location>
</feature>
<evidence type="ECO:0000256" key="1">
    <source>
        <dbReference type="ARBA" id="ARBA00004141"/>
    </source>
</evidence>
<dbReference type="Pfam" id="PF09815">
    <property type="entry name" value="XK-related"/>
    <property type="match status" value="1"/>
</dbReference>
<reference evidence="8 9" key="1">
    <citation type="journal article" date="2023" name="Commun. Biol.">
        <title>Genome analysis of Parmales, the sister group of diatoms, reveals the evolutionary specialization of diatoms from phago-mixotrophs to photoautotrophs.</title>
        <authorList>
            <person name="Ban H."/>
            <person name="Sato S."/>
            <person name="Yoshikawa S."/>
            <person name="Yamada K."/>
            <person name="Nakamura Y."/>
            <person name="Ichinomiya M."/>
            <person name="Sato N."/>
            <person name="Blanc-Mathieu R."/>
            <person name="Endo H."/>
            <person name="Kuwata A."/>
            <person name="Ogata H."/>
        </authorList>
    </citation>
    <scope>NUCLEOTIDE SEQUENCE [LARGE SCALE GENOMIC DNA]</scope>
</reference>
<dbReference type="EMBL" id="BRYB01001076">
    <property type="protein sequence ID" value="GMI42564.1"/>
    <property type="molecule type" value="Genomic_DNA"/>
</dbReference>
<feature type="transmembrane region" description="Helical" evidence="7">
    <location>
        <begin position="1738"/>
        <end position="1759"/>
    </location>
</feature>
<dbReference type="InterPro" id="IPR051213">
    <property type="entry name" value="START_lipid_transfer"/>
</dbReference>
<evidence type="ECO:0000313" key="9">
    <source>
        <dbReference type="Proteomes" id="UP001165060"/>
    </source>
</evidence>
<dbReference type="InterPro" id="IPR018629">
    <property type="entry name" value="XK-rel"/>
</dbReference>